<dbReference type="PANTHER" id="PTHR38701">
    <property type="entry name" value="CHROMOSOME 8, WHOLE GENOME SHOTGUN SEQUENCE"/>
    <property type="match status" value="1"/>
</dbReference>
<feature type="coiled-coil region" evidence="1">
    <location>
        <begin position="534"/>
        <end position="568"/>
    </location>
</feature>
<dbReference type="Proteomes" id="UP001304895">
    <property type="component" value="Unassembled WGS sequence"/>
</dbReference>
<feature type="region of interest" description="Disordered" evidence="2">
    <location>
        <begin position="498"/>
        <end position="522"/>
    </location>
</feature>
<feature type="region of interest" description="Disordered" evidence="2">
    <location>
        <begin position="599"/>
        <end position="651"/>
    </location>
</feature>
<reference evidence="3" key="2">
    <citation type="submission" date="2023-05" db="EMBL/GenBank/DDBJ databases">
        <authorList>
            <consortium name="Lawrence Berkeley National Laboratory"/>
            <person name="Steindorff A."/>
            <person name="Hensen N."/>
            <person name="Bonometti L."/>
            <person name="Westerberg I."/>
            <person name="Brannstrom I.O."/>
            <person name="Guillou S."/>
            <person name="Cros-Aarteil S."/>
            <person name="Calhoun S."/>
            <person name="Haridas S."/>
            <person name="Kuo A."/>
            <person name="Mondo S."/>
            <person name="Pangilinan J."/>
            <person name="Riley R."/>
            <person name="Labutti K."/>
            <person name="Andreopoulos B."/>
            <person name="Lipzen A."/>
            <person name="Chen C."/>
            <person name="Yanf M."/>
            <person name="Daum C."/>
            <person name="Ng V."/>
            <person name="Clum A."/>
            <person name="Ohm R."/>
            <person name="Martin F."/>
            <person name="Silar P."/>
            <person name="Natvig D."/>
            <person name="Lalanne C."/>
            <person name="Gautier V."/>
            <person name="Ament-Velasquez S.L."/>
            <person name="Kruys A."/>
            <person name="Hutchinson M.I."/>
            <person name="Powell A.J."/>
            <person name="Barry K."/>
            <person name="Miller A.N."/>
            <person name="Grigoriev I.V."/>
            <person name="Debuchy R."/>
            <person name="Gladieux P."/>
            <person name="Thoren M.H."/>
            <person name="Johannesson H."/>
        </authorList>
    </citation>
    <scope>NUCLEOTIDE SEQUENCE</scope>
    <source>
        <strain evidence="3">CBS 123565</strain>
    </source>
</reference>
<evidence type="ECO:0000313" key="3">
    <source>
        <dbReference type="EMBL" id="KAK4136274.1"/>
    </source>
</evidence>
<feature type="compositionally biased region" description="Low complexity" evidence="2">
    <location>
        <begin position="42"/>
        <end position="55"/>
    </location>
</feature>
<feature type="compositionally biased region" description="Acidic residues" evidence="2">
    <location>
        <begin position="601"/>
        <end position="612"/>
    </location>
</feature>
<feature type="region of interest" description="Disordered" evidence="2">
    <location>
        <begin position="130"/>
        <end position="226"/>
    </location>
</feature>
<feature type="compositionally biased region" description="Polar residues" evidence="2">
    <location>
        <begin position="357"/>
        <end position="371"/>
    </location>
</feature>
<feature type="region of interest" description="Disordered" evidence="2">
    <location>
        <begin position="68"/>
        <end position="104"/>
    </location>
</feature>
<feature type="compositionally biased region" description="Low complexity" evidence="2">
    <location>
        <begin position="391"/>
        <end position="405"/>
    </location>
</feature>
<sequence>MPPPSATISGVSASKRPALYQSAAGVSNSPFAPNTTRKRPSAGILTTTTTAAGTRTARITTTATACPDAAATPLSRHPLRLRDQNAAPALRAVKPSPESRSHSLMATRMPSYERASVAGNRQPAVARVVNKQPPKPPLTPKIAARPAAPQPYPNPTLATPLPRRPAPDSVLSANGTGARDKDELLTSPVSAFLAHNITPRSGSRQSRVDSANGTPNGTPIPDRHDQWETRSGLSIADDVHRRPMVTFSSPPLDAGLGGLKQDRDSKFFYASDAQKLLQQATLPRPTVPQQQKSPTFFYANGNTVPERPTAGPGPLSPLLASPSSNDGLMSKFIYANGVPELQPSAKIGPSPHKKSGSVVSTASRLPTSKQGNGARPVSPIKPPPHTVTKTGSGSAVGSSRSSGSSATNLQSNGLANHGRANADLHRRQATLVKTHVRTKSAAVAEPLPPAKLLATFRSVPSSGSTSPTNPPHPLSSILPNNPTTAGFASLLQAAEDFAEADDAKSDETKPSPTKTSQDGQLTDLVANARRERKVQDLQITNASLEAINRTLERQLRKQTAEIRRFQRLSRSGRLSMGSMMGSRIPSDSTVDGTASARAGIDLDDLSEEESDVEAEKAESKELDEDDDMSSSEASGELSPSAVALNDTKHRGRDERRLRLDLTQHHQLLVDSQKINQSLKRCLGWTEELINEGKRALEYRVRPSDVALGGRVLAPEEVERREAGSDVGEVDREAPLYGIGLPLDGVGIPDTEMSSAPWSQDPQDRDSGIALPADGEGKESC</sequence>
<feature type="compositionally biased region" description="Polar residues" evidence="2">
    <location>
        <begin position="24"/>
        <end position="35"/>
    </location>
</feature>
<feature type="compositionally biased region" description="Low complexity" evidence="2">
    <location>
        <begin position="458"/>
        <end position="467"/>
    </location>
</feature>
<feature type="region of interest" description="Disordered" evidence="2">
    <location>
        <begin position="343"/>
        <end position="416"/>
    </location>
</feature>
<feature type="compositionally biased region" description="Polar residues" evidence="2">
    <location>
        <begin position="510"/>
        <end position="520"/>
    </location>
</feature>
<evidence type="ECO:0000256" key="1">
    <source>
        <dbReference type="SAM" id="Coils"/>
    </source>
</evidence>
<protein>
    <submittedName>
        <fullName evidence="3">Uncharacterized protein</fullName>
    </submittedName>
</protein>
<organism evidence="3 4">
    <name type="scientific">Trichocladium antarcticum</name>
    <dbReference type="NCBI Taxonomy" id="1450529"/>
    <lineage>
        <taxon>Eukaryota</taxon>
        <taxon>Fungi</taxon>
        <taxon>Dikarya</taxon>
        <taxon>Ascomycota</taxon>
        <taxon>Pezizomycotina</taxon>
        <taxon>Sordariomycetes</taxon>
        <taxon>Sordariomycetidae</taxon>
        <taxon>Sordariales</taxon>
        <taxon>Chaetomiaceae</taxon>
        <taxon>Trichocladium</taxon>
    </lineage>
</organism>
<reference evidence="3" key="1">
    <citation type="journal article" date="2023" name="Mol. Phylogenet. Evol.">
        <title>Genome-scale phylogeny and comparative genomics of the fungal order Sordariales.</title>
        <authorList>
            <person name="Hensen N."/>
            <person name="Bonometti L."/>
            <person name="Westerberg I."/>
            <person name="Brannstrom I.O."/>
            <person name="Guillou S."/>
            <person name="Cros-Aarteil S."/>
            <person name="Calhoun S."/>
            <person name="Haridas S."/>
            <person name="Kuo A."/>
            <person name="Mondo S."/>
            <person name="Pangilinan J."/>
            <person name="Riley R."/>
            <person name="LaButti K."/>
            <person name="Andreopoulos B."/>
            <person name="Lipzen A."/>
            <person name="Chen C."/>
            <person name="Yan M."/>
            <person name="Daum C."/>
            <person name="Ng V."/>
            <person name="Clum A."/>
            <person name="Steindorff A."/>
            <person name="Ohm R.A."/>
            <person name="Martin F."/>
            <person name="Silar P."/>
            <person name="Natvig D.O."/>
            <person name="Lalanne C."/>
            <person name="Gautier V."/>
            <person name="Ament-Velasquez S.L."/>
            <person name="Kruys A."/>
            <person name="Hutchinson M.I."/>
            <person name="Powell A.J."/>
            <person name="Barry K."/>
            <person name="Miller A.N."/>
            <person name="Grigoriev I.V."/>
            <person name="Debuchy R."/>
            <person name="Gladieux P."/>
            <person name="Hiltunen Thoren M."/>
            <person name="Johannesson H."/>
        </authorList>
    </citation>
    <scope>NUCLEOTIDE SEQUENCE</scope>
    <source>
        <strain evidence="3">CBS 123565</strain>
    </source>
</reference>
<feature type="region of interest" description="Disordered" evidence="2">
    <location>
        <begin position="740"/>
        <end position="780"/>
    </location>
</feature>
<dbReference type="PANTHER" id="PTHR38701:SF1">
    <property type="entry name" value="UP-REGULATED DURING SEPTATION PROTEIN 1 DOMAIN-CONTAINING PROTEIN"/>
    <property type="match status" value="1"/>
</dbReference>
<accession>A0AAN6UNZ5</accession>
<dbReference type="EMBL" id="MU853404">
    <property type="protein sequence ID" value="KAK4136274.1"/>
    <property type="molecule type" value="Genomic_DNA"/>
</dbReference>
<feature type="compositionally biased region" description="Low complexity" evidence="2">
    <location>
        <begin position="630"/>
        <end position="641"/>
    </location>
</feature>
<comment type="caution">
    <text evidence="3">The sequence shown here is derived from an EMBL/GenBank/DDBJ whole genome shotgun (WGS) entry which is preliminary data.</text>
</comment>
<keyword evidence="1" id="KW-0175">Coiled coil</keyword>
<proteinExistence type="predicted"/>
<feature type="compositionally biased region" description="Polar residues" evidence="2">
    <location>
        <begin position="198"/>
        <end position="217"/>
    </location>
</feature>
<name>A0AAN6UNZ5_9PEZI</name>
<feature type="compositionally biased region" description="Polar residues" evidence="2">
    <location>
        <begin position="751"/>
        <end position="760"/>
    </location>
</feature>
<feature type="region of interest" description="Disordered" evidence="2">
    <location>
        <begin position="458"/>
        <end position="483"/>
    </location>
</feature>
<evidence type="ECO:0000256" key="2">
    <source>
        <dbReference type="SAM" id="MobiDB-lite"/>
    </source>
</evidence>
<feature type="region of interest" description="Disordered" evidence="2">
    <location>
        <begin position="24"/>
        <end position="55"/>
    </location>
</feature>
<dbReference type="AlphaFoldDB" id="A0AAN6UNZ5"/>
<evidence type="ECO:0000313" key="4">
    <source>
        <dbReference type="Proteomes" id="UP001304895"/>
    </source>
</evidence>
<gene>
    <name evidence="3" type="ORF">BT67DRAFT_237288</name>
</gene>
<keyword evidence="4" id="KW-1185">Reference proteome</keyword>